<evidence type="ECO:0000256" key="1">
    <source>
        <dbReference type="SAM" id="Phobius"/>
    </source>
</evidence>
<feature type="transmembrane region" description="Helical" evidence="1">
    <location>
        <begin position="33"/>
        <end position="51"/>
    </location>
</feature>
<organism evidence="2">
    <name type="scientific">Utricularia reniformis</name>
    <dbReference type="NCBI Taxonomy" id="192314"/>
    <lineage>
        <taxon>Eukaryota</taxon>
        <taxon>Viridiplantae</taxon>
        <taxon>Streptophyta</taxon>
        <taxon>Embryophyta</taxon>
        <taxon>Tracheophyta</taxon>
        <taxon>Spermatophyta</taxon>
        <taxon>Magnoliopsida</taxon>
        <taxon>eudicotyledons</taxon>
        <taxon>Gunneridae</taxon>
        <taxon>Pentapetalae</taxon>
        <taxon>asterids</taxon>
        <taxon>lamiids</taxon>
        <taxon>Lamiales</taxon>
        <taxon>Lentibulariaceae</taxon>
        <taxon>Utricularia</taxon>
    </lineage>
</organism>
<reference evidence="2" key="1">
    <citation type="submission" date="2017-03" db="EMBL/GenBank/DDBJ databases">
        <title>The mitochondrial genome of the carnivorous plant Utricularia reniformis (Lentibulariaceae): structure, comparative analysis and evolutionary landmarks.</title>
        <authorList>
            <person name="Silva S.R."/>
            <person name="Alvarenga D.O."/>
            <person name="Michael T.P."/>
            <person name="Miranda V.F.O."/>
            <person name="Varani A.M."/>
        </authorList>
    </citation>
    <scope>NUCLEOTIDE SEQUENCE</scope>
</reference>
<keyword evidence="1" id="KW-0472">Membrane</keyword>
<gene>
    <name evidence="2" type="ORF">AEK19_MT1985</name>
</gene>
<accession>A0A1Y0B429</accession>
<proteinExistence type="predicted"/>
<dbReference type="EMBL" id="KY774314">
    <property type="protein sequence ID" value="ART32148.1"/>
    <property type="molecule type" value="Genomic_DNA"/>
</dbReference>
<keyword evidence="1" id="KW-0812">Transmembrane</keyword>
<protein>
    <submittedName>
        <fullName evidence="2">Uncharacterized protein</fullName>
    </submittedName>
</protein>
<evidence type="ECO:0000313" key="2">
    <source>
        <dbReference type="EMBL" id="ART32148.1"/>
    </source>
</evidence>
<dbReference type="AlphaFoldDB" id="A0A1Y0B429"/>
<name>A0A1Y0B429_9LAMI</name>
<geneLocation type="mitochondrion" evidence="2"/>
<keyword evidence="1" id="KW-1133">Transmembrane helix</keyword>
<sequence>MAIEVPTTNKRELRLCSLLLGLGMYVLKVLKRAFFFFSIVTSAPPCLIVFLS</sequence>
<keyword evidence="2" id="KW-0496">Mitochondrion</keyword>